<proteinExistence type="predicted"/>
<comment type="caution">
    <text evidence="1">The sequence shown here is derived from an EMBL/GenBank/DDBJ whole genome shotgun (WGS) entry which is preliminary data.</text>
</comment>
<protein>
    <submittedName>
        <fullName evidence="1">Uncharacterized protein</fullName>
    </submittedName>
</protein>
<evidence type="ECO:0000313" key="2">
    <source>
        <dbReference type="Proteomes" id="UP001141806"/>
    </source>
</evidence>
<reference evidence="1" key="1">
    <citation type="journal article" date="2023" name="Plant J.">
        <title>The genome of the king protea, Protea cynaroides.</title>
        <authorList>
            <person name="Chang J."/>
            <person name="Duong T.A."/>
            <person name="Schoeman C."/>
            <person name="Ma X."/>
            <person name="Roodt D."/>
            <person name="Barker N."/>
            <person name="Li Z."/>
            <person name="Van de Peer Y."/>
            <person name="Mizrachi E."/>
        </authorList>
    </citation>
    <scope>NUCLEOTIDE SEQUENCE</scope>
    <source>
        <tissue evidence="1">Young leaves</tissue>
    </source>
</reference>
<dbReference type="EMBL" id="JAMYWD010000005">
    <property type="protein sequence ID" value="KAJ4971107.1"/>
    <property type="molecule type" value="Genomic_DNA"/>
</dbReference>
<dbReference type="OrthoDB" id="435038at2759"/>
<accession>A0A9Q0KIC5</accession>
<dbReference type="Proteomes" id="UP001141806">
    <property type="component" value="Unassembled WGS sequence"/>
</dbReference>
<sequence length="110" mass="12608">MERRATYMDVAGCEQSCKIANQIMVSANLLRLGEGLVFAVLTLYEISKVAAPGPFYESFSGEKSKRKTDKGFDWDGDHHCNKLEDESGICFHQWDAEVIEWEQLWIEFLV</sequence>
<evidence type="ECO:0000313" key="1">
    <source>
        <dbReference type="EMBL" id="KAJ4971107.1"/>
    </source>
</evidence>
<organism evidence="1 2">
    <name type="scientific">Protea cynaroides</name>
    <dbReference type="NCBI Taxonomy" id="273540"/>
    <lineage>
        <taxon>Eukaryota</taxon>
        <taxon>Viridiplantae</taxon>
        <taxon>Streptophyta</taxon>
        <taxon>Embryophyta</taxon>
        <taxon>Tracheophyta</taxon>
        <taxon>Spermatophyta</taxon>
        <taxon>Magnoliopsida</taxon>
        <taxon>Proteales</taxon>
        <taxon>Proteaceae</taxon>
        <taxon>Protea</taxon>
    </lineage>
</organism>
<name>A0A9Q0KIC5_9MAGN</name>
<keyword evidence="2" id="KW-1185">Reference proteome</keyword>
<gene>
    <name evidence="1" type="ORF">NE237_004206</name>
</gene>
<dbReference type="AlphaFoldDB" id="A0A9Q0KIC5"/>